<evidence type="ECO:0000313" key="5">
    <source>
        <dbReference type="EMBL" id="EID53114.1"/>
    </source>
</evidence>
<dbReference type="Gene3D" id="1.10.357.140">
    <property type="entry name" value="UbiA prenyltransferase"/>
    <property type="match status" value="1"/>
</dbReference>
<dbReference type="STRING" id="882086.SacxiDRAFT_0849"/>
<dbReference type="AlphaFoldDB" id="I0UZ11"/>
<accession>I0UZ11</accession>
<evidence type="ECO:0000313" key="6">
    <source>
        <dbReference type="Proteomes" id="UP000004691"/>
    </source>
</evidence>
<dbReference type="eggNOG" id="COG0382">
    <property type="taxonomic scope" value="Bacteria"/>
</dbReference>
<dbReference type="InterPro" id="IPR044878">
    <property type="entry name" value="UbiA_sf"/>
</dbReference>
<dbReference type="Pfam" id="PF01040">
    <property type="entry name" value="UbiA"/>
    <property type="match status" value="1"/>
</dbReference>
<gene>
    <name evidence="5" type="ORF">SacxiDRAFT_0849</name>
</gene>
<evidence type="ECO:0000256" key="2">
    <source>
        <dbReference type="ARBA" id="ARBA00022692"/>
    </source>
</evidence>
<dbReference type="GO" id="GO:0016020">
    <property type="term" value="C:membrane"/>
    <property type="evidence" value="ECO:0007669"/>
    <property type="project" value="UniProtKB-SubCell"/>
</dbReference>
<dbReference type="OrthoDB" id="2908954at2"/>
<dbReference type="InterPro" id="IPR000537">
    <property type="entry name" value="UbiA_prenyltransferase"/>
</dbReference>
<dbReference type="SMR" id="I0UZ11"/>
<evidence type="ECO:0000256" key="3">
    <source>
        <dbReference type="ARBA" id="ARBA00022989"/>
    </source>
</evidence>
<reference evidence="5 6" key="1">
    <citation type="submission" date="2012-01" db="EMBL/GenBank/DDBJ databases">
        <title>Improved High-Quality Draft sequence of Saccharomonospora xinjiangensis XJ-54.</title>
        <authorList>
            <consortium name="US DOE Joint Genome Institute"/>
            <person name="Lucas S."/>
            <person name="Han J."/>
            <person name="Lapidus A."/>
            <person name="Cheng J.-F."/>
            <person name="Goodwin L."/>
            <person name="Pitluck S."/>
            <person name="Peters L."/>
            <person name="Mikhailova N."/>
            <person name="Teshima H."/>
            <person name="Detter J.C."/>
            <person name="Han C."/>
            <person name="Tapia R."/>
            <person name="Land M."/>
            <person name="Hauser L."/>
            <person name="Kyrpides N."/>
            <person name="Ivanova N."/>
            <person name="Pagani I."/>
            <person name="Brambilla E.-M."/>
            <person name="Klenk H.-P."/>
            <person name="Woyke T."/>
        </authorList>
    </citation>
    <scope>NUCLEOTIDE SEQUENCE [LARGE SCALE GENOMIC DNA]</scope>
    <source>
        <strain evidence="5 6">XJ-54</strain>
    </source>
</reference>
<dbReference type="InterPro" id="IPR050475">
    <property type="entry name" value="Prenyltransferase_related"/>
</dbReference>
<dbReference type="GO" id="GO:0016765">
    <property type="term" value="F:transferase activity, transferring alkyl or aryl (other than methyl) groups"/>
    <property type="evidence" value="ECO:0007669"/>
    <property type="project" value="InterPro"/>
</dbReference>
<keyword evidence="2" id="KW-0812">Transmembrane</keyword>
<organism evidence="5 6">
    <name type="scientific">Saccharomonospora xinjiangensis XJ-54</name>
    <dbReference type="NCBI Taxonomy" id="882086"/>
    <lineage>
        <taxon>Bacteria</taxon>
        <taxon>Bacillati</taxon>
        <taxon>Actinomycetota</taxon>
        <taxon>Actinomycetes</taxon>
        <taxon>Pseudonocardiales</taxon>
        <taxon>Pseudonocardiaceae</taxon>
        <taxon>Saccharomonospora</taxon>
    </lineage>
</organism>
<dbReference type="HOGENOM" id="CLU_060108_1_0_11"/>
<dbReference type="CDD" id="cd13964">
    <property type="entry name" value="PT_UbiA_1"/>
    <property type="match status" value="1"/>
</dbReference>
<keyword evidence="6" id="KW-1185">Reference proteome</keyword>
<keyword evidence="4" id="KW-0472">Membrane</keyword>
<name>I0UZ11_9PSEU</name>
<dbReference type="PANTHER" id="PTHR42723:SF1">
    <property type="entry name" value="CHLOROPHYLL SYNTHASE, CHLOROPLASTIC"/>
    <property type="match status" value="1"/>
</dbReference>
<evidence type="ECO:0000256" key="1">
    <source>
        <dbReference type="ARBA" id="ARBA00004141"/>
    </source>
</evidence>
<dbReference type="PANTHER" id="PTHR42723">
    <property type="entry name" value="CHLOROPHYLL SYNTHASE"/>
    <property type="match status" value="1"/>
</dbReference>
<evidence type="ECO:0000256" key="4">
    <source>
        <dbReference type="ARBA" id="ARBA00023136"/>
    </source>
</evidence>
<keyword evidence="5" id="KW-0808">Transferase</keyword>
<dbReference type="Proteomes" id="UP000004691">
    <property type="component" value="Unassembled WGS sequence"/>
</dbReference>
<comment type="subcellular location">
    <subcellularLocation>
        <location evidence="1">Membrane</location>
        <topology evidence="1">Multi-pass membrane protein</topology>
    </subcellularLocation>
</comment>
<dbReference type="EMBL" id="JH636049">
    <property type="protein sequence ID" value="EID53114.1"/>
    <property type="molecule type" value="Genomic_DNA"/>
</dbReference>
<protein>
    <submittedName>
        <fullName evidence="5">4-hydroxybenzoate polyprenyltransferase-like prenyltransferase</fullName>
    </submittedName>
</protein>
<proteinExistence type="predicted"/>
<dbReference type="NCBIfam" id="NF045897">
    <property type="entry name" value="SCO3242_trans"/>
    <property type="match status" value="1"/>
</dbReference>
<sequence length="290" mass="29053">MNAYAELVRAPAALSVVGDTVAGAAAANVPLRGRRRLLPLASVAFYWAGMALNDWADRDLDAVERPERPIPSGRVSARAALSTGIALTGAGLALARIGGGARAWRTSVPLAACLWAYDTRVKGTVLGPVGMAACRALDVLLGASGRERAAVAAAGALGVHTLGVTALSAGEVHGADRRVAGGALTATVTAVSVATTVPKRGGEGQAGGGPRRAATALFSATYAASVGGAQYAALRKPSAQRVRAATGAGIHGMVPLQATIAARHGAVRAATVLITALPLARRLARKVSPT</sequence>
<dbReference type="RefSeq" id="WP_006237227.1">
    <property type="nucleotide sequence ID" value="NZ_JH636049.1"/>
</dbReference>
<keyword evidence="3" id="KW-1133">Transmembrane helix</keyword>